<dbReference type="Gene3D" id="3.40.30.10">
    <property type="entry name" value="Glutaredoxin"/>
    <property type="match status" value="1"/>
</dbReference>
<proteinExistence type="predicted"/>
<evidence type="ECO:0000259" key="1">
    <source>
        <dbReference type="PROSITE" id="PS50404"/>
    </source>
</evidence>
<dbReference type="SUPFAM" id="SSF47616">
    <property type="entry name" value="GST C-terminal domain-like"/>
    <property type="match status" value="1"/>
</dbReference>
<feature type="domain" description="GST N-terminal" evidence="1">
    <location>
        <begin position="1"/>
        <end position="81"/>
    </location>
</feature>
<dbReference type="SFLD" id="SFLDG01150">
    <property type="entry name" value="Main.1:_Beta-like"/>
    <property type="match status" value="1"/>
</dbReference>
<dbReference type="Proteomes" id="UP001162802">
    <property type="component" value="Unassembled WGS sequence"/>
</dbReference>
<dbReference type="InterPro" id="IPR040079">
    <property type="entry name" value="Glutathione_S-Trfase"/>
</dbReference>
<name>A0ABT0A835_9SPHN</name>
<organism evidence="3 4">
    <name type="scientific">Novosphingobium mangrovi</name>
    <name type="common">ex Hu et al. 2023</name>
    <dbReference type="NCBI Taxonomy" id="2930094"/>
    <lineage>
        <taxon>Bacteria</taxon>
        <taxon>Pseudomonadati</taxon>
        <taxon>Pseudomonadota</taxon>
        <taxon>Alphaproteobacteria</taxon>
        <taxon>Sphingomonadales</taxon>
        <taxon>Sphingomonadaceae</taxon>
        <taxon>Novosphingobium</taxon>
    </lineage>
</organism>
<reference evidence="3" key="1">
    <citation type="submission" date="2022-03" db="EMBL/GenBank/DDBJ databases">
        <title>Identification of a novel bacterium isolated from mangrove sediments.</title>
        <authorList>
            <person name="Pan X."/>
        </authorList>
    </citation>
    <scope>NUCLEOTIDE SEQUENCE</scope>
    <source>
        <strain evidence="3">B2637</strain>
    </source>
</reference>
<dbReference type="PANTHER" id="PTHR44051">
    <property type="entry name" value="GLUTATHIONE S-TRANSFERASE-RELATED"/>
    <property type="match status" value="1"/>
</dbReference>
<protein>
    <submittedName>
        <fullName evidence="3">Glutathione S-transferase</fullName>
    </submittedName>
</protein>
<dbReference type="SFLD" id="SFLDS00019">
    <property type="entry name" value="Glutathione_Transferase_(cytos"/>
    <property type="match status" value="1"/>
</dbReference>
<dbReference type="PROSITE" id="PS50405">
    <property type="entry name" value="GST_CTER"/>
    <property type="match status" value="1"/>
</dbReference>
<dbReference type="EMBL" id="JALHAT010000002">
    <property type="protein sequence ID" value="MCJ1959359.1"/>
    <property type="molecule type" value="Genomic_DNA"/>
</dbReference>
<evidence type="ECO:0000313" key="3">
    <source>
        <dbReference type="EMBL" id="MCJ1959359.1"/>
    </source>
</evidence>
<feature type="domain" description="GST C-terminal" evidence="2">
    <location>
        <begin position="86"/>
        <end position="208"/>
    </location>
</feature>
<dbReference type="InterPro" id="IPR004046">
    <property type="entry name" value="GST_C"/>
</dbReference>
<keyword evidence="4" id="KW-1185">Reference proteome</keyword>
<dbReference type="SUPFAM" id="SSF52833">
    <property type="entry name" value="Thioredoxin-like"/>
    <property type="match status" value="1"/>
</dbReference>
<dbReference type="PROSITE" id="PS50404">
    <property type="entry name" value="GST_NTER"/>
    <property type="match status" value="1"/>
</dbReference>
<dbReference type="SFLD" id="SFLDG00358">
    <property type="entry name" value="Main_(cytGST)"/>
    <property type="match status" value="1"/>
</dbReference>
<dbReference type="InterPro" id="IPR010987">
    <property type="entry name" value="Glutathione-S-Trfase_C-like"/>
</dbReference>
<dbReference type="PANTHER" id="PTHR44051:SF9">
    <property type="entry name" value="GLUTATHIONE S-TRANSFERASE 1"/>
    <property type="match status" value="1"/>
</dbReference>
<comment type="caution">
    <text evidence="3">The sequence shown here is derived from an EMBL/GenBank/DDBJ whole genome shotgun (WGS) entry which is preliminary data.</text>
</comment>
<evidence type="ECO:0000313" key="4">
    <source>
        <dbReference type="Proteomes" id="UP001162802"/>
    </source>
</evidence>
<dbReference type="InterPro" id="IPR036282">
    <property type="entry name" value="Glutathione-S-Trfase_C_sf"/>
</dbReference>
<gene>
    <name evidence="3" type="ORF">MTR65_01520</name>
</gene>
<sequence length="208" mass="23486">MITVHHLNNSRSQRVIWMLEELDLPYEIRRYERNAKTMLAPPELRRVHPLGKSPMIEHEGRTLIESAAICEYLVDLAGGRMGAPAGLEDKLRYRQFLHYAEASMMVPLLLKLIIGRIPIMGKMAAKKIQPMIKLHLDFVESELVSRPWFAGDDLTAADVMMSFPLEAACVLAGLDAQSHPHISQWLDTVHARPAYQRALEAGGAYDYA</sequence>
<dbReference type="Pfam" id="PF00043">
    <property type="entry name" value="GST_C"/>
    <property type="match status" value="1"/>
</dbReference>
<dbReference type="Pfam" id="PF13409">
    <property type="entry name" value="GST_N_2"/>
    <property type="match status" value="1"/>
</dbReference>
<evidence type="ECO:0000259" key="2">
    <source>
        <dbReference type="PROSITE" id="PS50405"/>
    </source>
</evidence>
<dbReference type="CDD" id="cd03046">
    <property type="entry name" value="GST_N_GTT1_like"/>
    <property type="match status" value="1"/>
</dbReference>
<dbReference type="InterPro" id="IPR004045">
    <property type="entry name" value="Glutathione_S-Trfase_N"/>
</dbReference>
<dbReference type="CDD" id="cd03189">
    <property type="entry name" value="GST_C_GTT1_like"/>
    <property type="match status" value="1"/>
</dbReference>
<accession>A0ABT0A835</accession>
<dbReference type="RefSeq" id="WP_243796556.1">
    <property type="nucleotide sequence ID" value="NZ_JALHAT010000002.1"/>
</dbReference>
<dbReference type="Gene3D" id="1.20.1050.10">
    <property type="match status" value="1"/>
</dbReference>
<dbReference type="InterPro" id="IPR036249">
    <property type="entry name" value="Thioredoxin-like_sf"/>
</dbReference>